<dbReference type="InterPro" id="IPR002881">
    <property type="entry name" value="DUF58"/>
</dbReference>
<protein>
    <submittedName>
        <fullName evidence="2">DUF58 domain-containing protein</fullName>
    </submittedName>
</protein>
<dbReference type="EMBL" id="JAUBDI010000001">
    <property type="protein sequence ID" value="MDW0111955.1"/>
    <property type="molecule type" value="Genomic_DNA"/>
</dbReference>
<keyword evidence="3" id="KW-1185">Reference proteome</keyword>
<proteinExistence type="predicted"/>
<dbReference type="PANTHER" id="PTHR34351:SF2">
    <property type="entry name" value="DUF58 DOMAIN-CONTAINING PROTEIN"/>
    <property type="match status" value="1"/>
</dbReference>
<gene>
    <name evidence="2" type="ORF">QT711_02065</name>
</gene>
<evidence type="ECO:0000313" key="3">
    <source>
        <dbReference type="Proteomes" id="UP001282284"/>
    </source>
</evidence>
<dbReference type="PANTHER" id="PTHR34351">
    <property type="entry name" value="SLR1927 PROTEIN-RELATED"/>
    <property type="match status" value="1"/>
</dbReference>
<evidence type="ECO:0000313" key="2">
    <source>
        <dbReference type="EMBL" id="MDW0111955.1"/>
    </source>
</evidence>
<dbReference type="Proteomes" id="UP001282284">
    <property type="component" value="Unassembled WGS sequence"/>
</dbReference>
<name>A0ABU4G6K0_9BACL</name>
<evidence type="ECO:0000259" key="1">
    <source>
        <dbReference type="Pfam" id="PF01882"/>
    </source>
</evidence>
<dbReference type="Pfam" id="PF01882">
    <property type="entry name" value="DUF58"/>
    <property type="match status" value="1"/>
</dbReference>
<comment type="caution">
    <text evidence="2">The sequence shown here is derived from an EMBL/GenBank/DDBJ whole genome shotgun (WGS) entry which is preliminary data.</text>
</comment>
<sequence length="403" mass="46585">MMNWIRYEHGFKAIYNGMLLTLTLFLLCAVFGLSTLAACFASVFAMLAFQNYYFSKIGEGLTVRFKAKQKRILIGHDEELIMEFENGRVPIWNGTLVLSMEDSVAPKNLLMKNFSGIYDIYIPFAIGRHETTEIRIPLEGKKRGKSRITRVLLEIPHMFGDGSVNMELKDVVSYKSIVYPRITKLGRELTPSPFKPGEFQQRQSLFVDPFQPIGTRDYMPNDRFDQIHWSASARMQKLQTKEFQPISAQMIVLMMNALEKDRGYHDFEAKIERLVAYADYCTKNEIPYAVAINLRTLGGRPYLFIPSGSGKLHFQEVMEMMAQISDRYAKMPFEEMMKHMESSGQLSPTIILISHVQERFQRIVHQWERRYTVTVDTSFERDENGWEKPELKMTGTDSVIPSA</sequence>
<organism evidence="2 3">
    <name type="scientific">Sporosarcina saromensis</name>
    <dbReference type="NCBI Taxonomy" id="359365"/>
    <lineage>
        <taxon>Bacteria</taxon>
        <taxon>Bacillati</taxon>
        <taxon>Bacillota</taxon>
        <taxon>Bacilli</taxon>
        <taxon>Bacillales</taxon>
        <taxon>Caryophanaceae</taxon>
        <taxon>Sporosarcina</taxon>
    </lineage>
</organism>
<feature type="domain" description="DUF58" evidence="1">
    <location>
        <begin position="215"/>
        <end position="325"/>
    </location>
</feature>
<reference evidence="2 3" key="1">
    <citation type="submission" date="2023-06" db="EMBL/GenBank/DDBJ databases">
        <title>Sporosarcina sp. nov., isolated from Korean traditional fermented seafood 'Jeotgal'.</title>
        <authorList>
            <person name="Yang A.I."/>
            <person name="Shin N.-R."/>
        </authorList>
    </citation>
    <scope>NUCLEOTIDE SEQUENCE [LARGE SCALE GENOMIC DNA]</scope>
    <source>
        <strain evidence="2 3">KCTC13119</strain>
    </source>
</reference>
<accession>A0ABU4G6K0</accession>
<dbReference type="RefSeq" id="WP_317941823.1">
    <property type="nucleotide sequence ID" value="NZ_JAUBDI010000001.1"/>
</dbReference>